<keyword evidence="2" id="KW-1185">Reference proteome</keyword>
<dbReference type="Proteomes" id="UP001497535">
    <property type="component" value="Unassembled WGS sequence"/>
</dbReference>
<evidence type="ECO:0000313" key="1">
    <source>
        <dbReference type="EMBL" id="CAK5072900.1"/>
    </source>
</evidence>
<comment type="caution">
    <text evidence="1">The sequence shown here is derived from an EMBL/GenBank/DDBJ whole genome shotgun (WGS) entry which is preliminary data.</text>
</comment>
<name>A0ACB0Z1Z2_MELEN</name>
<evidence type="ECO:0000313" key="2">
    <source>
        <dbReference type="Proteomes" id="UP001497535"/>
    </source>
</evidence>
<dbReference type="EMBL" id="CAVMJV010000023">
    <property type="protein sequence ID" value="CAK5072900.1"/>
    <property type="molecule type" value="Genomic_DNA"/>
</dbReference>
<gene>
    <name evidence="1" type="ORF">MENTE1834_LOCUS19538</name>
</gene>
<proteinExistence type="predicted"/>
<sequence>MRRLIKGEPLQPMIPWYKGFTGEIVGSNNNGKFESRGIINVIENGTVEITELPVKTWTQTYKEKIIEPMFDGSEKNKPQLLQDYKEYHTDTTVHFICRLKPDDMAKAEQKGLYDVFSLKSSINTSNMVLFDAAGCLRKFETPEQICQEFFDCRKELYKKRKAYLEGMLQAQSNQLSEKARFIMMKINGEIHIENKRKSAIIEQLQKHKFKPDPVKQWKDEQKRKELEMCGEANLTEDEEEDEAEENEAVNVELEKKVSDYDYLVGMAIWKLSMEDKDKLLAESEAKKKELNILKGKEWFDLYEEDLKTFLDALDAQEEKETKEANAGKIKPKMKAEKAKKRQVKDDSDSDSDFIVKKKEKRRQIVDDDDEPEVVVKKKEKRRQIIEDDDDDDFVITNKKKKQPNK</sequence>
<organism evidence="1 2">
    <name type="scientific">Meloidogyne enterolobii</name>
    <name type="common">Root-knot nematode worm</name>
    <name type="synonym">Meloidogyne mayaguensis</name>
    <dbReference type="NCBI Taxonomy" id="390850"/>
    <lineage>
        <taxon>Eukaryota</taxon>
        <taxon>Metazoa</taxon>
        <taxon>Ecdysozoa</taxon>
        <taxon>Nematoda</taxon>
        <taxon>Chromadorea</taxon>
        <taxon>Rhabditida</taxon>
        <taxon>Tylenchina</taxon>
        <taxon>Tylenchomorpha</taxon>
        <taxon>Tylenchoidea</taxon>
        <taxon>Meloidogynidae</taxon>
        <taxon>Meloidogyninae</taxon>
        <taxon>Meloidogyne</taxon>
    </lineage>
</organism>
<protein>
    <submittedName>
        <fullName evidence="1">Uncharacterized protein</fullName>
    </submittedName>
</protein>
<reference evidence="1" key="1">
    <citation type="submission" date="2023-11" db="EMBL/GenBank/DDBJ databases">
        <authorList>
            <person name="Poullet M."/>
        </authorList>
    </citation>
    <scope>NUCLEOTIDE SEQUENCE</scope>
    <source>
        <strain evidence="1">E1834</strain>
    </source>
</reference>
<accession>A0ACB0Z1Z2</accession>